<evidence type="ECO:0000256" key="1">
    <source>
        <dbReference type="ARBA" id="ARBA00004651"/>
    </source>
</evidence>
<protein>
    <submittedName>
        <fullName evidence="8">Membrane protein</fullName>
    </submittedName>
</protein>
<feature type="transmembrane region" description="Helical" evidence="6">
    <location>
        <begin position="358"/>
        <end position="379"/>
    </location>
</feature>
<dbReference type="InterPro" id="IPR013525">
    <property type="entry name" value="ABC2_TM"/>
</dbReference>
<dbReference type="Pfam" id="PF12698">
    <property type="entry name" value="ABC2_membrane_3"/>
    <property type="match status" value="1"/>
</dbReference>
<keyword evidence="2" id="KW-1003">Cell membrane</keyword>
<evidence type="ECO:0000256" key="3">
    <source>
        <dbReference type="ARBA" id="ARBA00022692"/>
    </source>
</evidence>
<dbReference type="OrthoDB" id="9811522at2"/>
<dbReference type="EMBL" id="JRNU01000001">
    <property type="protein sequence ID" value="KGF53419.1"/>
    <property type="molecule type" value="Genomic_DNA"/>
</dbReference>
<feature type="transmembrane region" description="Helical" evidence="6">
    <location>
        <begin position="307"/>
        <end position="324"/>
    </location>
</feature>
<comment type="subcellular location">
    <subcellularLocation>
        <location evidence="1">Cell membrane</location>
        <topology evidence="1">Multi-pass membrane protein</topology>
    </subcellularLocation>
</comment>
<dbReference type="PANTHER" id="PTHR30294">
    <property type="entry name" value="MEMBRANE COMPONENT OF ABC TRANSPORTER YHHJ-RELATED"/>
    <property type="match status" value="1"/>
</dbReference>
<dbReference type="Gene3D" id="3.40.1710.10">
    <property type="entry name" value="abc type-2 transporter like domain"/>
    <property type="match status" value="1"/>
</dbReference>
<evidence type="ECO:0000256" key="4">
    <source>
        <dbReference type="ARBA" id="ARBA00022989"/>
    </source>
</evidence>
<feature type="transmembrane region" description="Helical" evidence="6">
    <location>
        <begin position="24"/>
        <end position="44"/>
    </location>
</feature>
<feature type="transmembrane region" description="Helical" evidence="6">
    <location>
        <begin position="274"/>
        <end position="295"/>
    </location>
</feature>
<evidence type="ECO:0000313" key="8">
    <source>
        <dbReference type="EMBL" id="KGF53419.1"/>
    </source>
</evidence>
<dbReference type="GO" id="GO:0005886">
    <property type="term" value="C:plasma membrane"/>
    <property type="evidence" value="ECO:0007669"/>
    <property type="project" value="UniProtKB-SubCell"/>
</dbReference>
<feature type="transmembrane region" description="Helical" evidence="6">
    <location>
        <begin position="232"/>
        <end position="254"/>
    </location>
</feature>
<keyword evidence="4 6" id="KW-1133">Transmembrane helix</keyword>
<evidence type="ECO:0000259" key="7">
    <source>
        <dbReference type="Pfam" id="PF12698"/>
    </source>
</evidence>
<accession>A0A096D7A4</accession>
<keyword evidence="3 6" id="KW-0812">Transmembrane</keyword>
<gene>
    <name evidence="8" type="ORF">HMPREF9302_00570</name>
</gene>
<reference evidence="8 9" key="1">
    <citation type="submission" date="2014-07" db="EMBL/GenBank/DDBJ databases">
        <authorList>
            <person name="McCorrison J."/>
            <person name="Sanka R."/>
            <person name="Torralba M."/>
            <person name="Gillis M."/>
            <person name="Haft D.H."/>
            <person name="Methe B."/>
            <person name="Sutton G."/>
            <person name="Nelson K.E."/>
        </authorList>
    </citation>
    <scope>NUCLEOTIDE SEQUENCE [LARGE SCALE GENOMIC DNA]</scope>
    <source>
        <strain evidence="8 9">DNF00058</strain>
    </source>
</reference>
<comment type="caution">
    <text evidence="8">The sequence shown here is derived from an EMBL/GenBank/DDBJ whole genome shotgun (WGS) entry which is preliminary data.</text>
</comment>
<feature type="transmembrane region" description="Helical" evidence="6">
    <location>
        <begin position="189"/>
        <end position="212"/>
    </location>
</feature>
<sequence>MRTIIHNILRISIREIGFMRRNPIYLTCAIIFPLLAISFFTSLMSEGQPQQIPIGIIDNDHTPTTQKIALKLESLQGTKITSYYTNTTMAREAVQRGEIYAYLLIPKGTTKKLFTKRQPIISFYYSNVTLLAGGMTFKDLKTITALIAASVGAEKLSMLGKTSREIRSFLQPIALDIHMIQNPWLNYNVYLSTIMIPGVLSIFMLLLTVYTIGKELKFDRSKVWLRLANNNIIVALIGKLLPLFLIFLIIFWGFEWYIYGYLCFPHAGGWLRLLSLGLLMVTSSIGFGVFVFGLIPSLRMAMSVCSLWGVIGFSVCGATFPLFAMDPIIQGIAQIVPLRHYWMIYQASIFNGYPIVDVWYNVMILLIFAVLPLLVIFNIKRAMLNFVYIP</sequence>
<keyword evidence="9" id="KW-1185">Reference proteome</keyword>
<dbReference type="Proteomes" id="UP000029614">
    <property type="component" value="Unassembled WGS sequence"/>
</dbReference>
<dbReference type="AlphaFoldDB" id="A0A096D7A4"/>
<feature type="domain" description="ABC-2 type transporter transmembrane" evidence="7">
    <location>
        <begin position="25"/>
        <end position="375"/>
    </location>
</feature>
<dbReference type="PANTHER" id="PTHR30294:SF47">
    <property type="entry name" value="INNER MEMBRANE TRANSPORT PERMEASE YHHJ"/>
    <property type="match status" value="1"/>
</dbReference>
<evidence type="ECO:0000256" key="6">
    <source>
        <dbReference type="SAM" id="Phobius"/>
    </source>
</evidence>
<evidence type="ECO:0000256" key="5">
    <source>
        <dbReference type="ARBA" id="ARBA00023136"/>
    </source>
</evidence>
<dbReference type="InterPro" id="IPR051449">
    <property type="entry name" value="ABC-2_transporter_component"/>
</dbReference>
<keyword evidence="5 6" id="KW-0472">Membrane</keyword>
<evidence type="ECO:0000313" key="9">
    <source>
        <dbReference type="Proteomes" id="UP000029614"/>
    </source>
</evidence>
<evidence type="ECO:0000256" key="2">
    <source>
        <dbReference type="ARBA" id="ARBA00022475"/>
    </source>
</evidence>
<name>A0A096D7A4_9BACT</name>
<dbReference type="RefSeq" id="WP_036853797.1">
    <property type="nucleotide sequence ID" value="NZ_JRNU01000001.1"/>
</dbReference>
<organism evidence="8 9">
    <name type="scientific">Prevotella amnii DNF00058</name>
    <dbReference type="NCBI Taxonomy" id="1401066"/>
    <lineage>
        <taxon>Bacteria</taxon>
        <taxon>Pseudomonadati</taxon>
        <taxon>Bacteroidota</taxon>
        <taxon>Bacteroidia</taxon>
        <taxon>Bacteroidales</taxon>
        <taxon>Prevotellaceae</taxon>
        <taxon>Prevotella</taxon>
    </lineage>
</organism>
<dbReference type="GO" id="GO:0140359">
    <property type="term" value="F:ABC-type transporter activity"/>
    <property type="evidence" value="ECO:0007669"/>
    <property type="project" value="InterPro"/>
</dbReference>
<proteinExistence type="predicted"/>